<dbReference type="AlphaFoldDB" id="E5AQQ2"/>
<evidence type="ECO:0000313" key="1">
    <source>
        <dbReference type="EMBL" id="CBW74934.1"/>
    </source>
</evidence>
<accession>E5AQQ2</accession>
<sequence length="36" mass="3796">MQRSLAELDKHMVAELSQPSVPLAHALGLITLTPGA</sequence>
<reference evidence="1 2" key="1">
    <citation type="journal article" date="2011" name="J. Bacteriol.">
        <title>Complete genome sequence of Burkholderia rhizoxinica, an endosymbiont of Rhizopus microsporus.</title>
        <authorList>
            <person name="Lackner G."/>
            <person name="Moebius N."/>
            <person name="Partida-Martinez L."/>
            <person name="Hertweck C."/>
        </authorList>
    </citation>
    <scope>NUCLEOTIDE SEQUENCE [LARGE SCALE GENOMIC DNA]</scope>
    <source>
        <strain evidence="2">DSM 19002 / CIP 109453 / HKI 454</strain>
    </source>
</reference>
<dbReference type="EMBL" id="FR687359">
    <property type="protein sequence ID" value="CBW74934.1"/>
    <property type="molecule type" value="Genomic_DNA"/>
</dbReference>
<organism evidence="1 2">
    <name type="scientific">Mycetohabitans rhizoxinica (strain DSM 19002 / CIP 109453 / HKI 454)</name>
    <name type="common">Paraburkholderia rhizoxinica</name>
    <dbReference type="NCBI Taxonomy" id="882378"/>
    <lineage>
        <taxon>Bacteria</taxon>
        <taxon>Pseudomonadati</taxon>
        <taxon>Pseudomonadota</taxon>
        <taxon>Betaproteobacteria</taxon>
        <taxon>Burkholderiales</taxon>
        <taxon>Burkholderiaceae</taxon>
        <taxon>Mycetohabitans</taxon>
    </lineage>
</organism>
<name>E5AQQ2_MYCRK</name>
<dbReference type="STRING" id="882378.RBRH_03668"/>
<dbReference type="HOGENOM" id="CLU_3355087_0_0_4"/>
<proteinExistence type="predicted"/>
<dbReference type="Proteomes" id="UP000007437">
    <property type="component" value="Chromosome"/>
</dbReference>
<evidence type="ECO:0000313" key="2">
    <source>
        <dbReference type="Proteomes" id="UP000007437"/>
    </source>
</evidence>
<gene>
    <name evidence="1" type="ordered locus">RBRH_03668</name>
</gene>
<protein>
    <submittedName>
        <fullName evidence="1">Uncharacterized protein</fullName>
    </submittedName>
</protein>
<dbReference type="KEGG" id="brh:RBRH_03668"/>